<dbReference type="EMBL" id="CP114637">
    <property type="protein sequence ID" value="WAZ91012.1"/>
    <property type="molecule type" value="Genomic_DNA"/>
</dbReference>
<dbReference type="KEGG" id="bmiy:RJ61_01665"/>
<dbReference type="GO" id="GO:0006450">
    <property type="term" value="P:regulation of translational fidelity"/>
    <property type="evidence" value="ECO:0007669"/>
    <property type="project" value="InterPro"/>
</dbReference>
<name>A0AAQ3AH32_9SPIR</name>
<reference evidence="2" key="1">
    <citation type="submission" date="2022-12" db="EMBL/GenBank/DDBJ databases">
        <title>B. miyamotoi WGS.</title>
        <authorList>
            <person name="Kuleshov K.V."/>
            <person name="Hoornstra D."/>
            <person name="Hovius J.W."/>
            <person name="Platonov A.E."/>
            <person name="Telford S.R. III."/>
        </authorList>
    </citation>
    <scope>NUCLEOTIDE SEQUENCE</scope>
    <source>
        <strain evidence="2">410</strain>
    </source>
</reference>
<accession>A0AAQ3AH32</accession>
<dbReference type="RefSeq" id="WP_020954730.1">
    <property type="nucleotide sequence ID" value="NZ_CP010308.1"/>
</dbReference>
<dbReference type="InterPro" id="IPR036113">
    <property type="entry name" value="Asp/Glu-ADT_sf_sub_c"/>
</dbReference>
<dbReference type="Proteomes" id="UP001164544">
    <property type="component" value="Chromosome"/>
</dbReference>
<sequence>MKDIHLENSLKLSLLRLSEKEEQKFFEKFEKIIGMLDKISKLEVRDDIQKKTVVITDCRNDEISSSLSIESIKSFSNMFVDGYFSSPKVIE</sequence>
<evidence type="ECO:0000256" key="1">
    <source>
        <dbReference type="ARBA" id="ARBA00014426"/>
    </source>
</evidence>
<evidence type="ECO:0000313" key="2">
    <source>
        <dbReference type="EMBL" id="WAZ91012.1"/>
    </source>
</evidence>
<dbReference type="NCBIfam" id="TIGR00135">
    <property type="entry name" value="gatC"/>
    <property type="match status" value="1"/>
</dbReference>
<dbReference type="SUPFAM" id="SSF141000">
    <property type="entry name" value="Glu-tRNAGln amidotransferase C subunit"/>
    <property type="match status" value="1"/>
</dbReference>
<dbReference type="InterPro" id="IPR003837">
    <property type="entry name" value="GatC"/>
</dbReference>
<dbReference type="AlphaFoldDB" id="A0AAQ3AH32"/>
<proteinExistence type="predicted"/>
<organism evidence="2 3">
    <name type="scientific">Borrelia miyamotoi</name>
    <dbReference type="NCBI Taxonomy" id="47466"/>
    <lineage>
        <taxon>Bacteria</taxon>
        <taxon>Pseudomonadati</taxon>
        <taxon>Spirochaetota</taxon>
        <taxon>Spirochaetia</taxon>
        <taxon>Spirochaetales</taxon>
        <taxon>Borreliaceae</taxon>
        <taxon>Borrelia</taxon>
    </lineage>
</organism>
<protein>
    <recommendedName>
        <fullName evidence="1">Glutamyl-tRNA(Gln) amidotransferase subunit C</fullName>
    </recommendedName>
</protein>
<gene>
    <name evidence="2" type="primary">gatC</name>
    <name evidence="2" type="ORF">O5398_02605</name>
</gene>
<dbReference type="Pfam" id="PF02686">
    <property type="entry name" value="GatC"/>
    <property type="match status" value="1"/>
</dbReference>
<evidence type="ECO:0000313" key="3">
    <source>
        <dbReference type="Proteomes" id="UP001164544"/>
    </source>
</evidence>